<dbReference type="GO" id="GO:0008610">
    <property type="term" value="P:lipid biosynthetic process"/>
    <property type="evidence" value="ECO:0007669"/>
    <property type="project" value="InterPro"/>
</dbReference>
<evidence type="ECO:0000256" key="1">
    <source>
        <dbReference type="ARBA" id="ARBA00004370"/>
    </source>
</evidence>
<feature type="transmembrane region" description="Helical" evidence="6">
    <location>
        <begin position="7"/>
        <end position="34"/>
    </location>
</feature>
<evidence type="ECO:0000256" key="4">
    <source>
        <dbReference type="ARBA" id="ARBA00022989"/>
    </source>
</evidence>
<dbReference type="InterPro" id="IPR006694">
    <property type="entry name" value="Fatty_acid_hydroxylase"/>
</dbReference>
<dbReference type="AlphaFoldDB" id="A0A087STM4"/>
<keyword evidence="11" id="KW-1185">Reference proteome</keyword>
<dbReference type="Pfam" id="PF04116">
    <property type="entry name" value="FA_hydroxylase"/>
    <property type="match status" value="1"/>
</dbReference>
<dbReference type="InterPro" id="IPR050307">
    <property type="entry name" value="Sterol_Desaturase_Related"/>
</dbReference>
<evidence type="ECO:0000256" key="2">
    <source>
        <dbReference type="ARBA" id="ARBA00009324"/>
    </source>
</evidence>
<sequence>MHLYGDGLAAAFTQCCIVYYMGAALLHYVLPVLLPRPSVQKGHPKQGQVLKESIMSIGALLVKALVLTAVEKLHAAGYGKLYTGSIHSVSDVTYAVITIVILDCLHDTWFYWTHRLLHWKPLYRHIHYIHHKSTVPTPFAGYSFHVVEALIVFANEIIVCFLFPIHASLHRTYHLFTTLIHIGGHAGYEMAPLIPSVEQALSWLVQGPRPCGALNTVKHHDMHHQIPTIHFALYFVHWDRLCGTEHPAYRGYARKLAAQGQEES</sequence>
<accession>A0A087STM4</accession>
<keyword evidence="4 6" id="KW-1133">Transmembrane helix</keyword>
<reference evidence="9 11" key="1">
    <citation type="journal article" date="2014" name="BMC Genomics">
        <title>Oil accumulation mechanisms of the oleaginous microalga Chlorella protothecoides revealed through its genome, transcriptomes, and proteomes.</title>
        <authorList>
            <person name="Gao C."/>
            <person name="Wang Y."/>
            <person name="Shen Y."/>
            <person name="Yan D."/>
            <person name="He X."/>
            <person name="Dai J."/>
            <person name="Wu Q."/>
        </authorList>
    </citation>
    <scope>NUCLEOTIDE SEQUENCE [LARGE SCALE GENOMIC DNA]</scope>
    <source>
        <strain evidence="9 11">0710</strain>
    </source>
</reference>
<dbReference type="eggNOG" id="KOG0872">
    <property type="taxonomic scope" value="Eukaryota"/>
</dbReference>
<gene>
    <name evidence="10" type="ORF">APUTEX25_000678</name>
    <name evidence="9" type="ORF">F751_3695</name>
    <name evidence="8" type="ORF">g.12658</name>
</gene>
<name>A0A087STM4_AUXPR</name>
<evidence type="ECO:0000313" key="9">
    <source>
        <dbReference type="EMBL" id="KFM29078.1"/>
    </source>
</evidence>
<dbReference type="GO" id="GO:0005506">
    <property type="term" value="F:iron ion binding"/>
    <property type="evidence" value="ECO:0007669"/>
    <property type="project" value="InterPro"/>
</dbReference>
<dbReference type="GeneID" id="23615086"/>
<dbReference type="PANTHER" id="PTHR11863">
    <property type="entry name" value="STEROL DESATURASE"/>
    <property type="match status" value="1"/>
</dbReference>
<evidence type="ECO:0000313" key="8">
    <source>
        <dbReference type="EMBL" id="JAT73116.1"/>
    </source>
</evidence>
<evidence type="ECO:0000256" key="3">
    <source>
        <dbReference type="ARBA" id="ARBA00022692"/>
    </source>
</evidence>
<evidence type="ECO:0000256" key="6">
    <source>
        <dbReference type="SAM" id="Phobius"/>
    </source>
</evidence>
<dbReference type="RefSeq" id="XP_011402127.1">
    <property type="nucleotide sequence ID" value="XM_011403825.1"/>
</dbReference>
<dbReference type="OrthoDB" id="1658724at2759"/>
<dbReference type="Proteomes" id="UP000279271">
    <property type="component" value="Unassembled WGS sequence"/>
</dbReference>
<dbReference type="GO" id="GO:0016491">
    <property type="term" value="F:oxidoreductase activity"/>
    <property type="evidence" value="ECO:0007669"/>
    <property type="project" value="InterPro"/>
</dbReference>
<keyword evidence="3 6" id="KW-0812">Transmembrane</keyword>
<proteinExistence type="inferred from homology"/>
<dbReference type="EMBL" id="GDKF01005506">
    <property type="protein sequence ID" value="JAT73116.1"/>
    <property type="molecule type" value="Transcribed_RNA"/>
</dbReference>
<dbReference type="EMBL" id="QOKY01000206">
    <property type="protein sequence ID" value="RMZ52403.1"/>
    <property type="molecule type" value="Genomic_DNA"/>
</dbReference>
<evidence type="ECO:0000259" key="7">
    <source>
        <dbReference type="Pfam" id="PF04116"/>
    </source>
</evidence>
<protein>
    <submittedName>
        <fullName evidence="9">Lathosterol oxidase</fullName>
    </submittedName>
</protein>
<evidence type="ECO:0000313" key="12">
    <source>
        <dbReference type="Proteomes" id="UP000279271"/>
    </source>
</evidence>
<reference evidence="12" key="3">
    <citation type="journal article" date="2018" name="Algal Res.">
        <title>Characterization of plant carbon substrate utilization by Auxenochlorella protothecoides.</title>
        <authorList>
            <person name="Vogler B.W."/>
            <person name="Starkenburg S.R."/>
            <person name="Sudasinghe N."/>
            <person name="Schambach J.Y."/>
            <person name="Rollin J.A."/>
            <person name="Pattathil S."/>
            <person name="Barry A.N."/>
        </authorList>
    </citation>
    <scope>NUCLEOTIDE SEQUENCE [LARGE SCALE GENOMIC DNA]</scope>
    <source>
        <strain evidence="12">UTEX 25</strain>
    </source>
</reference>
<dbReference type="EMBL" id="KL662186">
    <property type="protein sequence ID" value="KFM29078.1"/>
    <property type="molecule type" value="Genomic_DNA"/>
</dbReference>
<evidence type="ECO:0000313" key="10">
    <source>
        <dbReference type="EMBL" id="RMZ52403.1"/>
    </source>
</evidence>
<comment type="similarity">
    <text evidence="2">Belongs to the sterol desaturase family.</text>
</comment>
<dbReference type="STRING" id="3075.A0A087STM4"/>
<keyword evidence="5 6" id="KW-0472">Membrane</keyword>
<dbReference type="Proteomes" id="UP000028924">
    <property type="component" value="Unassembled WGS sequence"/>
</dbReference>
<dbReference type="KEGG" id="apro:F751_3695"/>
<reference evidence="8" key="2">
    <citation type="submission" date="2015-08" db="EMBL/GenBank/DDBJ databases">
        <authorList>
            <person name="Babu N.S."/>
            <person name="Beckwith C.J."/>
            <person name="Beseler K.G."/>
            <person name="Brison A."/>
            <person name="Carone J.V."/>
            <person name="Caskin T.P."/>
            <person name="Diamond M."/>
            <person name="Durham M.E."/>
            <person name="Foxe J.M."/>
            <person name="Go M."/>
            <person name="Henderson B.A."/>
            <person name="Jones I.B."/>
            <person name="McGettigan J.A."/>
            <person name="Micheletti S.J."/>
            <person name="Nasrallah M.E."/>
            <person name="Ortiz D."/>
            <person name="Piller C.R."/>
            <person name="Privatt S.R."/>
            <person name="Schneider S.L."/>
            <person name="Sharp S."/>
            <person name="Smith T.C."/>
            <person name="Stanton J.D."/>
            <person name="Ullery H.E."/>
            <person name="Wilson R.J."/>
            <person name="Serrano M.G."/>
            <person name="Buck G."/>
            <person name="Lee V."/>
            <person name="Wang Y."/>
            <person name="Carvalho R."/>
            <person name="Voegtly L."/>
            <person name="Shi R."/>
            <person name="Duckworth R."/>
            <person name="Johnson A."/>
            <person name="Loviza R."/>
            <person name="Walstead R."/>
            <person name="Shah Z."/>
            <person name="Kiflezghi M."/>
            <person name="Wade K."/>
            <person name="Ball S.L."/>
            <person name="Bradley K.W."/>
            <person name="Asai D.J."/>
            <person name="Bowman C.A."/>
            <person name="Russell D.A."/>
            <person name="Pope W.H."/>
            <person name="Jacobs-Sera D."/>
            <person name="Hendrix R.W."/>
            <person name="Hatfull G.F."/>
        </authorList>
    </citation>
    <scope>NUCLEOTIDE SEQUENCE</scope>
</reference>
<evidence type="ECO:0000256" key="5">
    <source>
        <dbReference type="ARBA" id="ARBA00023136"/>
    </source>
</evidence>
<reference evidence="10" key="5">
    <citation type="submission" date="2018-11" db="EMBL/GenBank/DDBJ databases">
        <title>Characterization of plant carbon substrate utilization by Auxenochlorella protothecoides.</title>
        <authorList>
            <person name="Vogler B.W."/>
            <person name="Starkenburg S.R."/>
            <person name="Sudasinghe N."/>
            <person name="Schambach J.Y."/>
            <person name="Rollin J.A."/>
            <person name="Pattathil S."/>
            <person name="Barry A.N."/>
        </authorList>
    </citation>
    <scope>NUCLEOTIDE SEQUENCE [LARGE SCALE GENOMIC DNA]</scope>
    <source>
        <strain evidence="10">UTEX 25</strain>
    </source>
</reference>
<feature type="domain" description="Fatty acid hydroxylase" evidence="7">
    <location>
        <begin position="102"/>
        <end position="244"/>
    </location>
</feature>
<evidence type="ECO:0000313" key="11">
    <source>
        <dbReference type="Proteomes" id="UP000028924"/>
    </source>
</evidence>
<comment type="subcellular location">
    <subcellularLocation>
        <location evidence="1">Membrane</location>
    </subcellularLocation>
</comment>
<dbReference type="GO" id="GO:0016020">
    <property type="term" value="C:membrane"/>
    <property type="evidence" value="ECO:0007669"/>
    <property type="project" value="UniProtKB-SubCell"/>
</dbReference>
<organism evidence="9 11">
    <name type="scientific">Auxenochlorella protothecoides</name>
    <name type="common">Green microalga</name>
    <name type="synonym">Chlorella protothecoides</name>
    <dbReference type="NCBI Taxonomy" id="3075"/>
    <lineage>
        <taxon>Eukaryota</taxon>
        <taxon>Viridiplantae</taxon>
        <taxon>Chlorophyta</taxon>
        <taxon>core chlorophytes</taxon>
        <taxon>Trebouxiophyceae</taxon>
        <taxon>Chlorellales</taxon>
        <taxon>Chlorellaceae</taxon>
        <taxon>Auxenochlorella</taxon>
    </lineage>
</organism>
<reference evidence="10" key="4">
    <citation type="submission" date="2018-10" db="EMBL/GenBank/DDBJ databases">
        <authorList>
            <person name="Hovde B."/>
            <person name="Zhang X."/>
        </authorList>
    </citation>
    <scope>NUCLEOTIDE SEQUENCE [LARGE SCALE GENOMIC DNA]</scope>
    <source>
        <strain evidence="10">UTEX 25</strain>
    </source>
</reference>